<proteinExistence type="predicted"/>
<protein>
    <submittedName>
        <fullName evidence="1">Uncharacterized protein</fullName>
    </submittedName>
</protein>
<dbReference type="Proteomes" id="UP001148629">
    <property type="component" value="Unassembled WGS sequence"/>
</dbReference>
<evidence type="ECO:0000313" key="1">
    <source>
        <dbReference type="EMBL" id="KAJ3525413.1"/>
    </source>
</evidence>
<comment type="caution">
    <text evidence="1">The sequence shown here is derived from an EMBL/GenBank/DDBJ whole genome shotgun (WGS) entry which is preliminary data.</text>
</comment>
<organism evidence="1 2">
    <name type="scientific">Fusarium decemcellulare</name>
    <dbReference type="NCBI Taxonomy" id="57161"/>
    <lineage>
        <taxon>Eukaryota</taxon>
        <taxon>Fungi</taxon>
        <taxon>Dikarya</taxon>
        <taxon>Ascomycota</taxon>
        <taxon>Pezizomycotina</taxon>
        <taxon>Sordariomycetes</taxon>
        <taxon>Hypocreomycetidae</taxon>
        <taxon>Hypocreales</taxon>
        <taxon>Nectriaceae</taxon>
        <taxon>Fusarium</taxon>
        <taxon>Fusarium decemcellulare species complex</taxon>
    </lineage>
</organism>
<dbReference type="EMBL" id="JANRMS010001912">
    <property type="protein sequence ID" value="KAJ3525413.1"/>
    <property type="molecule type" value="Genomic_DNA"/>
</dbReference>
<gene>
    <name evidence="1" type="ORF">NM208_g11649</name>
</gene>
<sequence>MQRIRIVEQAIQEGRYQDAMIQWIQSGREQEIFRRCLCRFPAAKFENLPPLMLLVVIATISKELKPNARLKEEVDWIEMALRAFLENLPAFEWEQQGAHDVIKSTTQTMQLMMGRVRPLIGSIQDGFPTDPFLANLERTKLEGILQMSEHVLDTFGASRRYE</sequence>
<keyword evidence="2" id="KW-1185">Reference proteome</keyword>
<evidence type="ECO:0000313" key="2">
    <source>
        <dbReference type="Proteomes" id="UP001148629"/>
    </source>
</evidence>
<accession>A0ACC1RRR2</accession>
<name>A0ACC1RRR2_9HYPO</name>
<reference evidence="1" key="1">
    <citation type="submission" date="2022-08" db="EMBL/GenBank/DDBJ databases">
        <title>Genome Sequence of Fusarium decemcellulare.</title>
        <authorList>
            <person name="Buettner E."/>
        </authorList>
    </citation>
    <scope>NUCLEOTIDE SEQUENCE</scope>
    <source>
        <strain evidence="1">Babe19</strain>
    </source>
</reference>